<dbReference type="PROSITE" id="PS51485">
    <property type="entry name" value="PHYTOCYANIN"/>
    <property type="match status" value="1"/>
</dbReference>
<name>A0A2G9HLP2_9LAMI</name>
<dbReference type="Proteomes" id="UP000231279">
    <property type="component" value="Unassembled WGS sequence"/>
</dbReference>
<keyword evidence="4" id="KW-0732">Signal</keyword>
<protein>
    <recommendedName>
        <fullName evidence="5">Phytocyanin domain-containing protein</fullName>
    </recommendedName>
</protein>
<dbReference type="InterPro" id="IPR003245">
    <property type="entry name" value="Phytocyanin_dom"/>
</dbReference>
<dbReference type="Pfam" id="PF02298">
    <property type="entry name" value="Cu_bind_like"/>
    <property type="match status" value="1"/>
</dbReference>
<accession>A0A2G9HLP2</accession>
<dbReference type="PANTHER" id="PTHR33021">
    <property type="entry name" value="BLUE COPPER PROTEIN"/>
    <property type="match status" value="1"/>
</dbReference>
<dbReference type="FunFam" id="2.60.40.420:FF:000003">
    <property type="entry name" value="Blue copper"/>
    <property type="match status" value="1"/>
</dbReference>
<dbReference type="InterPro" id="IPR008972">
    <property type="entry name" value="Cupredoxin"/>
</dbReference>
<dbReference type="GO" id="GO:0009055">
    <property type="term" value="F:electron transfer activity"/>
    <property type="evidence" value="ECO:0007669"/>
    <property type="project" value="InterPro"/>
</dbReference>
<gene>
    <name evidence="6" type="ORF">CDL12_08972</name>
</gene>
<reference evidence="7" key="1">
    <citation type="journal article" date="2018" name="Gigascience">
        <title>Genome assembly of the Pink Ipe (Handroanthus impetiginosus, Bignoniaceae), a highly valued, ecologically keystone Neotropical timber forest tree.</title>
        <authorList>
            <person name="Silva-Junior O.B."/>
            <person name="Grattapaglia D."/>
            <person name="Novaes E."/>
            <person name="Collevatti R.G."/>
        </authorList>
    </citation>
    <scope>NUCLEOTIDE SEQUENCE [LARGE SCALE GENOMIC DNA]</scope>
    <source>
        <strain evidence="7">cv. UFG-1</strain>
    </source>
</reference>
<sequence>MAKAIAFLLLLLIAPAAYAQTTHTVGGPSGWNTGINYDSWARGQTFATGDTLVFNYDSSHAVDEVNQADYQSCNNGNAINSSSSSPTTISLSNAGTRYFICPRSNHCSQGMKLAVTVSGGSTSPSGSPPNSGGSNPSPPGTPPRTPPPPAGGATSILGGRSSLMVGISVILGALLGLMG</sequence>
<evidence type="ECO:0000313" key="6">
    <source>
        <dbReference type="EMBL" id="PIN18353.1"/>
    </source>
</evidence>
<evidence type="ECO:0000256" key="4">
    <source>
        <dbReference type="SAM" id="SignalP"/>
    </source>
</evidence>
<keyword evidence="7" id="KW-1185">Reference proteome</keyword>
<dbReference type="GO" id="GO:0005886">
    <property type="term" value="C:plasma membrane"/>
    <property type="evidence" value="ECO:0007669"/>
    <property type="project" value="TreeGrafter"/>
</dbReference>
<evidence type="ECO:0000256" key="3">
    <source>
        <dbReference type="SAM" id="MobiDB-lite"/>
    </source>
</evidence>
<feature type="chain" id="PRO_5013923669" description="Phytocyanin domain-containing protein" evidence="4">
    <location>
        <begin position="20"/>
        <end position="179"/>
    </location>
</feature>
<keyword evidence="1" id="KW-0479">Metal-binding</keyword>
<feature type="region of interest" description="Disordered" evidence="3">
    <location>
        <begin position="116"/>
        <end position="156"/>
    </location>
</feature>
<evidence type="ECO:0000256" key="1">
    <source>
        <dbReference type="ARBA" id="ARBA00022723"/>
    </source>
</evidence>
<feature type="signal peptide" evidence="4">
    <location>
        <begin position="1"/>
        <end position="19"/>
    </location>
</feature>
<dbReference type="GO" id="GO:0046872">
    <property type="term" value="F:metal ion binding"/>
    <property type="evidence" value="ECO:0007669"/>
    <property type="project" value="UniProtKB-KW"/>
</dbReference>
<dbReference type="PANTHER" id="PTHR33021:SF350">
    <property type="entry name" value="UCLACYANIN-2"/>
    <property type="match status" value="1"/>
</dbReference>
<dbReference type="InterPro" id="IPR039391">
    <property type="entry name" value="Phytocyanin-like"/>
</dbReference>
<dbReference type="STRING" id="429701.A0A2G9HLP2"/>
<keyword evidence="2" id="KW-0325">Glycoprotein</keyword>
<dbReference type="OrthoDB" id="686200at2759"/>
<dbReference type="EMBL" id="NKXS01001472">
    <property type="protein sequence ID" value="PIN18353.1"/>
    <property type="molecule type" value="Genomic_DNA"/>
</dbReference>
<dbReference type="AlphaFoldDB" id="A0A2G9HLP2"/>
<evidence type="ECO:0000256" key="2">
    <source>
        <dbReference type="ARBA" id="ARBA00023180"/>
    </source>
</evidence>
<feature type="domain" description="Phytocyanin" evidence="5">
    <location>
        <begin position="21"/>
        <end position="119"/>
    </location>
</feature>
<dbReference type="Gene3D" id="2.60.40.420">
    <property type="entry name" value="Cupredoxins - blue copper proteins"/>
    <property type="match status" value="1"/>
</dbReference>
<evidence type="ECO:0000259" key="5">
    <source>
        <dbReference type="PROSITE" id="PS51485"/>
    </source>
</evidence>
<comment type="caution">
    <text evidence="6">The sequence shown here is derived from an EMBL/GenBank/DDBJ whole genome shotgun (WGS) entry which is preliminary data.</text>
</comment>
<dbReference type="CDD" id="cd04216">
    <property type="entry name" value="Phytocyanin"/>
    <property type="match status" value="1"/>
</dbReference>
<feature type="compositionally biased region" description="Low complexity" evidence="3">
    <location>
        <begin position="118"/>
        <end position="135"/>
    </location>
</feature>
<feature type="compositionally biased region" description="Pro residues" evidence="3">
    <location>
        <begin position="136"/>
        <end position="150"/>
    </location>
</feature>
<organism evidence="6 7">
    <name type="scientific">Handroanthus impetiginosus</name>
    <dbReference type="NCBI Taxonomy" id="429701"/>
    <lineage>
        <taxon>Eukaryota</taxon>
        <taxon>Viridiplantae</taxon>
        <taxon>Streptophyta</taxon>
        <taxon>Embryophyta</taxon>
        <taxon>Tracheophyta</taxon>
        <taxon>Spermatophyta</taxon>
        <taxon>Magnoliopsida</taxon>
        <taxon>eudicotyledons</taxon>
        <taxon>Gunneridae</taxon>
        <taxon>Pentapetalae</taxon>
        <taxon>asterids</taxon>
        <taxon>lamiids</taxon>
        <taxon>Lamiales</taxon>
        <taxon>Bignoniaceae</taxon>
        <taxon>Crescentiina</taxon>
        <taxon>Tabebuia alliance</taxon>
        <taxon>Handroanthus</taxon>
    </lineage>
</organism>
<evidence type="ECO:0000313" key="7">
    <source>
        <dbReference type="Proteomes" id="UP000231279"/>
    </source>
</evidence>
<dbReference type="SUPFAM" id="SSF49503">
    <property type="entry name" value="Cupredoxins"/>
    <property type="match status" value="1"/>
</dbReference>
<proteinExistence type="predicted"/>